<feature type="region of interest" description="Disordered" evidence="1">
    <location>
        <begin position="1"/>
        <end position="65"/>
    </location>
</feature>
<dbReference type="RefSeq" id="XP_004180817.1">
    <property type="nucleotide sequence ID" value="XM_004180769.1"/>
</dbReference>
<dbReference type="KEGG" id="tbl:TBLA_0E02440"/>
<dbReference type="GO" id="GO:0030479">
    <property type="term" value="C:actin cortical patch"/>
    <property type="evidence" value="ECO:0007669"/>
    <property type="project" value="EnsemblFungi"/>
</dbReference>
<feature type="region of interest" description="Disordered" evidence="1">
    <location>
        <begin position="753"/>
        <end position="870"/>
    </location>
</feature>
<evidence type="ECO:0000313" key="3">
    <source>
        <dbReference type="Proteomes" id="UP000002866"/>
    </source>
</evidence>
<feature type="compositionally biased region" description="Polar residues" evidence="1">
    <location>
        <begin position="1"/>
        <end position="12"/>
    </location>
</feature>
<feature type="region of interest" description="Disordered" evidence="1">
    <location>
        <begin position="537"/>
        <end position="559"/>
    </location>
</feature>
<dbReference type="Proteomes" id="UP000002866">
    <property type="component" value="Chromosome 5"/>
</dbReference>
<dbReference type="GO" id="GO:0005634">
    <property type="term" value="C:nucleus"/>
    <property type="evidence" value="ECO:0007669"/>
    <property type="project" value="EnsemblFungi"/>
</dbReference>
<dbReference type="GO" id="GO:0009306">
    <property type="term" value="P:protein secretion"/>
    <property type="evidence" value="ECO:0007669"/>
    <property type="project" value="EnsemblFungi"/>
</dbReference>
<dbReference type="GO" id="GO:2000370">
    <property type="term" value="P:positive regulation of clathrin-dependent endocytosis"/>
    <property type="evidence" value="ECO:0007669"/>
    <property type="project" value="EnsemblFungi"/>
</dbReference>
<organism evidence="2 3">
    <name type="scientific">Henningerozyma blattae (strain ATCC 34711 / CBS 6284 / DSM 70876 / NBRC 10599 / NRRL Y-10934 / UCD 77-7)</name>
    <name type="common">Yeast</name>
    <name type="synonym">Tetrapisispora blattae</name>
    <dbReference type="NCBI Taxonomy" id="1071380"/>
    <lineage>
        <taxon>Eukaryota</taxon>
        <taxon>Fungi</taxon>
        <taxon>Dikarya</taxon>
        <taxon>Ascomycota</taxon>
        <taxon>Saccharomycotina</taxon>
        <taxon>Saccharomycetes</taxon>
        <taxon>Saccharomycetales</taxon>
        <taxon>Saccharomycetaceae</taxon>
        <taxon>Henningerozyma</taxon>
    </lineage>
</organism>
<protein>
    <submittedName>
        <fullName evidence="2">Uncharacterized protein</fullName>
    </submittedName>
</protein>
<feature type="compositionally biased region" description="Polar residues" evidence="1">
    <location>
        <begin position="855"/>
        <end position="870"/>
    </location>
</feature>
<dbReference type="OMA" id="YANINNM"/>
<feature type="compositionally biased region" description="Polar residues" evidence="1">
    <location>
        <begin position="703"/>
        <end position="713"/>
    </location>
</feature>
<feature type="compositionally biased region" description="Polar residues" evidence="1">
    <location>
        <begin position="48"/>
        <end position="64"/>
    </location>
</feature>
<dbReference type="GeneID" id="14496371"/>
<feature type="compositionally biased region" description="Low complexity" evidence="1">
    <location>
        <begin position="27"/>
        <end position="47"/>
    </location>
</feature>
<dbReference type="OrthoDB" id="2553626at2759"/>
<feature type="region of interest" description="Disordered" evidence="1">
    <location>
        <begin position="475"/>
        <end position="506"/>
    </location>
</feature>
<dbReference type="GO" id="GO:0008157">
    <property type="term" value="F:protein phosphatase 1 binding"/>
    <property type="evidence" value="ECO:0007669"/>
    <property type="project" value="EnsemblFungi"/>
</dbReference>
<dbReference type="eggNOG" id="ENOG502QQ7A">
    <property type="taxonomic scope" value="Eukaryota"/>
</dbReference>
<evidence type="ECO:0000256" key="1">
    <source>
        <dbReference type="SAM" id="MobiDB-lite"/>
    </source>
</evidence>
<feature type="compositionally biased region" description="Low complexity" evidence="1">
    <location>
        <begin position="766"/>
        <end position="846"/>
    </location>
</feature>
<dbReference type="InParanoid" id="I2H4J6"/>
<gene>
    <name evidence="2" type="primary">TBLA0E02440</name>
    <name evidence="2" type="ORF">TBLA_0E02440</name>
</gene>
<feature type="region of interest" description="Disordered" evidence="1">
    <location>
        <begin position="674"/>
        <end position="713"/>
    </location>
</feature>
<dbReference type="GO" id="GO:0030866">
    <property type="term" value="P:cortical actin cytoskeleton organization"/>
    <property type="evidence" value="ECO:0007669"/>
    <property type="project" value="EnsemblFungi"/>
</dbReference>
<sequence length="870" mass="98142">MSNSWYNNPELGQQQQVQQSHPQMMYSQPQGGLNYQQQQQQQESNQQMRGTNYGMTTANDSGMNNVAIDTPADDYKESQEDLSVPLSLSSTQLTPEEQRTYLRWYNNITKHTHSKLITLTDIFNFMVNFRLPQALQNRLTIIFRSCKNALNIGQFFAVERLIAKAILDSSLPIRKMILEQSGVPKPKSILSQRRAQDKYEEVEVDAGGQENTPGNPVDIDSFTSLLLTGKTSKKRVRRIIANEELRNKKVHFSEKLSFADDVTTYDDDDTSMSMHGQDSTGQLDLSLPMDQLLNLMARRKENGDAVGLVSSLPNEQQETAEEREVLEGMKDSLSHFKQIQTVDSIGQMNPNMYMNGVPDQFMPGSMQMPLQPLKPTATGSGNHLFKQEMARAQQGNPNGPLQPLKPTATGSANYLVKQQFDPTFQSSTGPAPMQNNNMISPNQTVSPENQNATLQPLKPTATGSANYLMKSHYTQPMNVPQTTGTMQMQPQQPQQPPQQPPQQQHLMASNTLQQMSTGTIYQQQIPNNNSLQPMQMNGMQTQPQSQQMTQTTSPPNLQQRTVSPMGTNVSGMMSPNPTATIISPNTTAPNQMSFHSPQGTGQYVSPYGVSNTTNQMQGYISPQHSAPAGPGHLMHHHSALHAHQLQGNVLQGHQLQGSTTSHSGYQMNNLQPIQQQQQLQMHNSQQQQMSQPMHQQQPQSQQTTSPFGLQGSSQMANNFFQSLLSQNQSPSPSNSQHNVPQLRRTGSLVVPQHTQPSMLSGHYHHQQTQPQQMQQQQQLPHPQQYQQQQPQYQQSQPLQYQQQYQPQQQYQQPQPQYQPQQQLQSSQYQMGQQQLQPQYQQQQQPQIRGAFDMHSLQQQVDSIQQNYQRQ</sequence>
<name>I2H4J6_HENB6</name>
<reference evidence="2 3" key="1">
    <citation type="journal article" date="2011" name="Proc. Natl. Acad. Sci. U.S.A.">
        <title>Evolutionary erosion of yeast sex chromosomes by mating-type switching accidents.</title>
        <authorList>
            <person name="Gordon J.L."/>
            <person name="Armisen D."/>
            <person name="Proux-Wera E."/>
            <person name="Oheigeartaigh S.S."/>
            <person name="Byrne K.P."/>
            <person name="Wolfe K.H."/>
        </authorList>
    </citation>
    <scope>NUCLEOTIDE SEQUENCE [LARGE SCALE GENOMIC DNA]</scope>
    <source>
        <strain evidence="3">ATCC 34711 / CBS 6284 / DSM 70876 / NBRC 10599 / NRRL Y-10934 / UCD 77-7</strain>
    </source>
</reference>
<dbReference type="HOGENOM" id="CLU_016142_1_0_1"/>
<feature type="compositionally biased region" description="Low complexity" evidence="1">
    <location>
        <begin position="539"/>
        <end position="555"/>
    </location>
</feature>
<feature type="compositionally biased region" description="Polar residues" evidence="1">
    <location>
        <begin position="475"/>
        <end position="485"/>
    </location>
</feature>
<dbReference type="EMBL" id="HE806320">
    <property type="protein sequence ID" value="CCH61298.1"/>
    <property type="molecule type" value="Genomic_DNA"/>
</dbReference>
<dbReference type="STRING" id="1071380.I2H4J6"/>
<dbReference type="AlphaFoldDB" id="I2H4J6"/>
<keyword evidence="3" id="KW-1185">Reference proteome</keyword>
<feature type="compositionally biased region" description="Low complexity" evidence="1">
    <location>
        <begin position="674"/>
        <end position="702"/>
    </location>
</feature>
<evidence type="ECO:0000313" key="2">
    <source>
        <dbReference type="EMBL" id="CCH61298.1"/>
    </source>
</evidence>
<accession>I2H4J6</accession>
<proteinExistence type="predicted"/>